<evidence type="ECO:0000313" key="9">
    <source>
        <dbReference type="EMBL" id="KAE9338418.1"/>
    </source>
</evidence>
<evidence type="ECO:0000256" key="1">
    <source>
        <dbReference type="ARBA" id="ARBA00004123"/>
    </source>
</evidence>
<dbReference type="InterPro" id="IPR052035">
    <property type="entry name" value="ZnF_BED_domain_contain"/>
</dbReference>
<dbReference type="AlphaFoldDB" id="A0A6A3M2W1"/>
<dbReference type="GO" id="GO:0046983">
    <property type="term" value="F:protein dimerization activity"/>
    <property type="evidence" value="ECO:0007669"/>
    <property type="project" value="InterPro"/>
</dbReference>
<dbReference type="Proteomes" id="UP000429607">
    <property type="component" value="Unassembled WGS sequence"/>
</dbReference>
<comment type="caution">
    <text evidence="8">The sequence shown here is derived from an EMBL/GenBank/DDBJ whole genome shotgun (WGS) entry which is preliminary data.</text>
</comment>
<dbReference type="GO" id="GO:0008270">
    <property type="term" value="F:zinc ion binding"/>
    <property type="evidence" value="ECO:0007669"/>
    <property type="project" value="UniProtKB-KW"/>
</dbReference>
<keyword evidence="11" id="KW-1185">Reference proteome</keyword>
<evidence type="ECO:0000313" key="11">
    <source>
        <dbReference type="Proteomes" id="UP000434957"/>
    </source>
</evidence>
<evidence type="ECO:0000313" key="8">
    <source>
        <dbReference type="EMBL" id="KAE9026189.1"/>
    </source>
</evidence>
<evidence type="ECO:0000259" key="7">
    <source>
        <dbReference type="Pfam" id="PF05699"/>
    </source>
</evidence>
<evidence type="ECO:0000256" key="2">
    <source>
        <dbReference type="ARBA" id="ARBA00022723"/>
    </source>
</evidence>
<dbReference type="SUPFAM" id="SSF53098">
    <property type="entry name" value="Ribonuclease H-like"/>
    <property type="match status" value="1"/>
</dbReference>
<evidence type="ECO:0000256" key="5">
    <source>
        <dbReference type="ARBA" id="ARBA00023242"/>
    </source>
</evidence>
<feature type="domain" description="HAT C-terminal dimerisation" evidence="7">
    <location>
        <begin position="891"/>
        <end position="921"/>
    </location>
</feature>
<proteinExistence type="predicted"/>
<feature type="compositionally biased region" description="Polar residues" evidence="6">
    <location>
        <begin position="189"/>
        <end position="202"/>
    </location>
</feature>
<gene>
    <name evidence="8" type="ORF">PR001_g12251</name>
    <name evidence="9" type="ORF">PR003_g11507</name>
</gene>
<evidence type="ECO:0000256" key="4">
    <source>
        <dbReference type="ARBA" id="ARBA00022833"/>
    </source>
</evidence>
<feature type="region of interest" description="Disordered" evidence="6">
    <location>
        <begin position="189"/>
        <end position="211"/>
    </location>
</feature>
<protein>
    <recommendedName>
        <fullName evidence="7">HAT C-terminal dimerisation domain-containing protein</fullName>
    </recommendedName>
</protein>
<keyword evidence="4" id="KW-0862">Zinc</keyword>
<accession>A0A6A3M2W1</accession>
<dbReference type="PANTHER" id="PTHR46481:SF10">
    <property type="entry name" value="ZINC FINGER BED DOMAIN-CONTAINING PROTEIN 39"/>
    <property type="match status" value="1"/>
</dbReference>
<keyword evidence="3" id="KW-0863">Zinc-finger</keyword>
<keyword evidence="2" id="KW-0479">Metal-binding</keyword>
<dbReference type="Proteomes" id="UP000434957">
    <property type="component" value="Unassembled WGS sequence"/>
</dbReference>
<dbReference type="EMBL" id="QXFT01000665">
    <property type="protein sequence ID" value="KAE9338418.1"/>
    <property type="molecule type" value="Genomic_DNA"/>
</dbReference>
<evidence type="ECO:0000256" key="6">
    <source>
        <dbReference type="SAM" id="MobiDB-lite"/>
    </source>
</evidence>
<keyword evidence="5" id="KW-0539">Nucleus</keyword>
<reference evidence="8 10" key="1">
    <citation type="submission" date="2018-09" db="EMBL/GenBank/DDBJ databases">
        <title>Genomic investigation of the strawberry pathogen Phytophthora fragariae indicates pathogenicity is determined by transcriptional variation in three key races.</title>
        <authorList>
            <person name="Adams T.M."/>
            <person name="Armitage A.D."/>
            <person name="Sobczyk M.K."/>
            <person name="Bates H.J."/>
            <person name="Dunwell J.M."/>
            <person name="Nellist C.F."/>
            <person name="Harrison R.J."/>
        </authorList>
    </citation>
    <scope>NUCLEOTIDE SEQUENCE [LARGE SCALE GENOMIC DNA]</scope>
    <source>
        <strain evidence="8 10">SCRP249</strain>
        <strain evidence="9 11">SCRP333</strain>
    </source>
</reference>
<comment type="subcellular location">
    <subcellularLocation>
        <location evidence="1">Nucleus</location>
    </subcellularLocation>
</comment>
<organism evidence="8 10">
    <name type="scientific">Phytophthora rubi</name>
    <dbReference type="NCBI Taxonomy" id="129364"/>
    <lineage>
        <taxon>Eukaryota</taxon>
        <taxon>Sar</taxon>
        <taxon>Stramenopiles</taxon>
        <taxon>Oomycota</taxon>
        <taxon>Peronosporomycetes</taxon>
        <taxon>Peronosporales</taxon>
        <taxon>Peronosporaceae</taxon>
        <taxon>Phytophthora</taxon>
    </lineage>
</organism>
<evidence type="ECO:0000256" key="3">
    <source>
        <dbReference type="ARBA" id="ARBA00022771"/>
    </source>
</evidence>
<dbReference type="InterPro" id="IPR008906">
    <property type="entry name" value="HATC_C_dom"/>
</dbReference>
<dbReference type="Pfam" id="PF05699">
    <property type="entry name" value="Dimer_Tnp_hAT"/>
    <property type="match status" value="1"/>
</dbReference>
<dbReference type="PANTHER" id="PTHR46481">
    <property type="entry name" value="ZINC FINGER BED DOMAIN-CONTAINING PROTEIN 4"/>
    <property type="match status" value="1"/>
</dbReference>
<dbReference type="InterPro" id="IPR012337">
    <property type="entry name" value="RNaseH-like_sf"/>
</dbReference>
<evidence type="ECO:0000313" key="10">
    <source>
        <dbReference type="Proteomes" id="UP000429607"/>
    </source>
</evidence>
<sequence length="977" mass="106827">MTLAIDASKDDEEALVLLSGAEPQARPAAELIAATDAASAAATSSSSSQPAATAVAASAGARPKAAGSSNVSAVYRWYEVEESFGAKKREESSIAKCKLCRQQGKLERKTCVRFSKSVTSNLWRHLKENHPDVYVKHAGEKKRVQMHRVMGVKKRGRKKKVVQTPATAAAAVSDDAAAVTVEQDVAKVQTPTEDGGAQSTTAPVKKKAKRGEHHTHLFADCSLGTMGGALHHQHQAVSRPAVVAGRSATGVSSVAVAGNFNPEKVREALGYLCLYEMLPFELCSSHAFRNLMVECSGGEGGYVDDSNSFAMFAKEIAFGYAKKMAAEVKVRTVMQMKMTDFSHLMISEWRSSSFTGGQSSAELASPAGYCAPRSDNEMVFIALFAVGLDQEFNPFRRCLHVSSIGSHRLGQGKSIATELEGDKELKKAIDRVLPCRYMPQLLAVEPPCSGYRPFWTGHKLHILESVPTVLQHIMIATINGIDISGSYCLGSNVVTEADISGSTGFQYRRLDQGEYVESSSAAIAVGSSSDTFYGVSVETTSSILEELPTSLTGHTYRDLVNKVMYLLAHFKQSPKSRTVLRKLAVEQSNMSADSYERLFIDRLREMAISVGGIHSVLALAEDMRAVLKKYFSLHKDSDSDISKLIQLSSLTRYEWTRVRYLTVILKPFAEATAKLDGEKYIVSSLIVPSVFTLIEKLRESNTINIGFSNESSGSAKKSNAEAMEAVPEDIEALRDLAFGNLSVCFGHLFSVPDDSWSIEKRQTFNLLWSATILDPRTRSFIIKGSLPQQEFWDIVKSEAANIAGTKVKDKESGNDLGDNSISLDEDSSHLDGSCVGKSTDLWDDLQANLASCAQEELLLSSAKSSLEVTKSSNLLEVEVSFFQEEGRIVLRANPLEWWQNMRMKYPFLSRLARYVLSIPCTVKVDDNPVLRDGGLVKRGPSQMSMADLCDLLAASMNLRTEKNSHFEAASKQMWSTV</sequence>
<dbReference type="GO" id="GO:0005634">
    <property type="term" value="C:nucleus"/>
    <property type="evidence" value="ECO:0007669"/>
    <property type="project" value="UniProtKB-SubCell"/>
</dbReference>
<name>A0A6A3M2W1_9STRA</name>
<dbReference type="EMBL" id="QXFV01000788">
    <property type="protein sequence ID" value="KAE9026189.1"/>
    <property type="molecule type" value="Genomic_DNA"/>
</dbReference>